<reference evidence="2 3" key="1">
    <citation type="submission" date="2019-09" db="EMBL/GenBank/DDBJ databases">
        <authorList>
            <person name="Khan S.A."/>
            <person name="Jeon C.O."/>
            <person name="Chun B.H."/>
            <person name="Jeong S.E."/>
        </authorList>
    </citation>
    <scope>NUCLEOTIDE SEQUENCE [LARGE SCALE GENOMIC DNA]</scope>
    <source>
        <strain evidence="2 3">KCTC 42508</strain>
    </source>
</reference>
<dbReference type="EMBL" id="VUOE01000002">
    <property type="protein sequence ID" value="KAA2217384.1"/>
    <property type="molecule type" value="Genomic_DNA"/>
</dbReference>
<dbReference type="RefSeq" id="WP_154920019.1">
    <property type="nucleotide sequence ID" value="NZ_VUOE01000002.1"/>
</dbReference>
<name>A0A5B2TSR2_9FLAO</name>
<comment type="caution">
    <text evidence="2">The sequence shown here is derived from an EMBL/GenBank/DDBJ whole genome shotgun (WGS) entry which is preliminary data.</text>
</comment>
<proteinExistence type="predicted"/>
<evidence type="ECO:0000313" key="2">
    <source>
        <dbReference type="EMBL" id="KAA2217384.1"/>
    </source>
</evidence>
<dbReference type="AlphaFoldDB" id="A0A5B2TSR2"/>
<accession>A0A5B2TSR2</accession>
<gene>
    <name evidence="2" type="ORF">F0361_15670</name>
</gene>
<evidence type="ECO:0008006" key="4">
    <source>
        <dbReference type="Google" id="ProtNLM"/>
    </source>
</evidence>
<dbReference type="Proteomes" id="UP000323188">
    <property type="component" value="Unassembled WGS sequence"/>
</dbReference>
<keyword evidence="1" id="KW-0812">Transmembrane</keyword>
<keyword evidence="1" id="KW-1133">Transmembrane helix</keyword>
<feature type="transmembrane region" description="Helical" evidence="1">
    <location>
        <begin position="63"/>
        <end position="81"/>
    </location>
</feature>
<organism evidence="2 3">
    <name type="scientific">Maribacter flavus</name>
    <dbReference type="NCBI Taxonomy" id="1658664"/>
    <lineage>
        <taxon>Bacteria</taxon>
        <taxon>Pseudomonadati</taxon>
        <taxon>Bacteroidota</taxon>
        <taxon>Flavobacteriia</taxon>
        <taxon>Flavobacteriales</taxon>
        <taxon>Flavobacteriaceae</taxon>
        <taxon>Maribacter</taxon>
    </lineage>
</organism>
<evidence type="ECO:0000313" key="3">
    <source>
        <dbReference type="Proteomes" id="UP000323188"/>
    </source>
</evidence>
<feature type="transmembrane region" description="Helical" evidence="1">
    <location>
        <begin position="6"/>
        <end position="28"/>
    </location>
</feature>
<feature type="transmembrane region" description="Helical" evidence="1">
    <location>
        <begin position="93"/>
        <end position="114"/>
    </location>
</feature>
<evidence type="ECO:0000256" key="1">
    <source>
        <dbReference type="SAM" id="Phobius"/>
    </source>
</evidence>
<keyword evidence="1" id="KW-0472">Membrane</keyword>
<sequence>MYEWYLPITILPGLGMLILSTTSQMMTLSAEISSLLQEKCSPFQHNISDQKIKQLGRLTRASVLLYLAAGLYVLSGILGAVKQTISHYNLSSLSLYIGTLLVLLALGLLIWYAFRAVGIRMQQHEHNHNL</sequence>
<protein>
    <recommendedName>
        <fullName evidence="4">DUF2721 domain-containing protein</fullName>
    </recommendedName>
</protein>